<dbReference type="EMBL" id="JAMTCG010000002">
    <property type="protein sequence ID" value="MCP2159829.1"/>
    <property type="molecule type" value="Genomic_DNA"/>
</dbReference>
<organism evidence="2 3">
    <name type="scientific">Williamsia serinedens</name>
    <dbReference type="NCBI Taxonomy" id="391736"/>
    <lineage>
        <taxon>Bacteria</taxon>
        <taxon>Bacillati</taxon>
        <taxon>Actinomycetota</taxon>
        <taxon>Actinomycetes</taxon>
        <taxon>Mycobacteriales</taxon>
        <taxon>Nocardiaceae</taxon>
        <taxon>Williamsia</taxon>
    </lineage>
</organism>
<feature type="signal peptide" evidence="1">
    <location>
        <begin position="1"/>
        <end position="25"/>
    </location>
</feature>
<evidence type="ECO:0000313" key="2">
    <source>
        <dbReference type="EMBL" id="MCP2159829.1"/>
    </source>
</evidence>
<protein>
    <recommendedName>
        <fullName evidence="4">Secreted protein</fullName>
    </recommendedName>
</protein>
<feature type="chain" id="PRO_5046116924" description="Secreted protein" evidence="1">
    <location>
        <begin position="26"/>
        <end position="166"/>
    </location>
</feature>
<gene>
    <name evidence="2" type="ORF">LX12_001008</name>
</gene>
<name>A0ABT1GXW0_9NOCA</name>
<reference evidence="2 3" key="1">
    <citation type="submission" date="2022-06" db="EMBL/GenBank/DDBJ databases">
        <title>Genomic Encyclopedia of Archaeal and Bacterial Type Strains, Phase II (KMG-II): from individual species to whole genera.</title>
        <authorList>
            <person name="Goeker M."/>
        </authorList>
    </citation>
    <scope>NUCLEOTIDE SEQUENCE [LARGE SCALE GENOMIC DNA]</scope>
    <source>
        <strain evidence="2 3">DSM 45037</strain>
    </source>
</reference>
<evidence type="ECO:0008006" key="4">
    <source>
        <dbReference type="Google" id="ProtNLM"/>
    </source>
</evidence>
<sequence length="166" mass="17129">MRSRVRSLIAATAVAVAAVTGGVVAAAPAGAAPPPRDLPVFAPFGQNFGAFGDHDFCRGSMNVRISSPKRGVARVTLTSFGFTGSGRGWTTNPNCGLLVGVTATNGLFQIGETFFNASFGPRPGAKVTRDIATGSGLRSFGVASYARNSPVRLLQSYGTGLYFIVP</sequence>
<proteinExistence type="predicted"/>
<dbReference type="Proteomes" id="UP001205740">
    <property type="component" value="Unassembled WGS sequence"/>
</dbReference>
<evidence type="ECO:0000256" key="1">
    <source>
        <dbReference type="SAM" id="SignalP"/>
    </source>
</evidence>
<keyword evidence="3" id="KW-1185">Reference proteome</keyword>
<dbReference type="RefSeq" id="WP_253653428.1">
    <property type="nucleotide sequence ID" value="NZ_BAAAOE010000001.1"/>
</dbReference>
<keyword evidence="1" id="KW-0732">Signal</keyword>
<comment type="caution">
    <text evidence="2">The sequence shown here is derived from an EMBL/GenBank/DDBJ whole genome shotgun (WGS) entry which is preliminary data.</text>
</comment>
<evidence type="ECO:0000313" key="3">
    <source>
        <dbReference type="Proteomes" id="UP001205740"/>
    </source>
</evidence>
<accession>A0ABT1GXW0</accession>